<evidence type="ECO:0000256" key="6">
    <source>
        <dbReference type="SAM" id="MobiDB-lite"/>
    </source>
</evidence>
<sequence length="447" mass="46091">MGAAGRHRRAAGAVRPRARAARPAPARRDDPGSPGGGDATGGLSGRPGAVGHTRVGHTRVGDRGSGGTGGGIRGGRPGRRTLHRRRDRCRKLPGLGRRRVTTTSEPRVSADRSGSGTEHARARVPAAGLTAGALLAVVIATWLTLPGTVPGLPMPGTIVEYGLPVVRLVLDLAATATIGLSLLPKLLGFDDPDRTEPLAARARHWAVLFSLVWCAAALVSAVLSAAEVTPGAFPDVAAYVDGIGAGQGMIVSASCALASAAVGMLAVRFGEKVPAELRVLVAGFGLLPLPVTGHASNWYWHDLSMVSMELHVIGACAWVGGLVALAVLLPRHRDLLARTLPRFSRLATYALVVVGLSGLFNGLVELLLTPGESFPASLVTTGYGRLVVAKAVFTGVIALLGGNIRWRLLPAVTRQAPTAFAAWAALELTVMGLAYGVAVALTKTPVA</sequence>
<evidence type="ECO:0000256" key="5">
    <source>
        <dbReference type="ARBA" id="ARBA00023136"/>
    </source>
</evidence>
<feature type="transmembrane region" description="Helical" evidence="7">
    <location>
        <begin position="205"/>
        <end position="226"/>
    </location>
</feature>
<dbReference type="InterPro" id="IPR008457">
    <property type="entry name" value="Cu-R_CopD_dom"/>
</dbReference>
<accession>A0A5N6BWI7</accession>
<dbReference type="GO" id="GO:0005886">
    <property type="term" value="C:plasma membrane"/>
    <property type="evidence" value="ECO:0007669"/>
    <property type="project" value="UniProtKB-SubCell"/>
</dbReference>
<feature type="transmembrane region" description="Helical" evidence="7">
    <location>
        <begin position="165"/>
        <end position="184"/>
    </location>
</feature>
<dbReference type="PANTHER" id="PTHR34820">
    <property type="entry name" value="INNER MEMBRANE PROTEIN YEBZ"/>
    <property type="match status" value="1"/>
</dbReference>
<dbReference type="GO" id="GO:0006825">
    <property type="term" value="P:copper ion transport"/>
    <property type="evidence" value="ECO:0007669"/>
    <property type="project" value="InterPro"/>
</dbReference>
<evidence type="ECO:0000256" key="1">
    <source>
        <dbReference type="ARBA" id="ARBA00004651"/>
    </source>
</evidence>
<feature type="transmembrane region" description="Helical" evidence="7">
    <location>
        <begin position="126"/>
        <end position="145"/>
    </location>
</feature>
<keyword evidence="5 7" id="KW-0472">Membrane</keyword>
<keyword evidence="3 7" id="KW-0812">Transmembrane</keyword>
<feature type="transmembrane region" description="Helical" evidence="7">
    <location>
        <begin position="279"/>
        <end position="300"/>
    </location>
</feature>
<keyword evidence="2" id="KW-1003">Cell membrane</keyword>
<evidence type="ECO:0000313" key="10">
    <source>
        <dbReference type="Proteomes" id="UP000313066"/>
    </source>
</evidence>
<dbReference type="Pfam" id="PF05425">
    <property type="entry name" value="CopD"/>
    <property type="match status" value="1"/>
</dbReference>
<dbReference type="EMBL" id="VDMA02000006">
    <property type="protein sequence ID" value="KAB8184801.1"/>
    <property type="molecule type" value="Genomic_DNA"/>
</dbReference>
<feature type="compositionally biased region" description="Basic residues" evidence="6">
    <location>
        <begin position="1"/>
        <end position="20"/>
    </location>
</feature>
<feature type="transmembrane region" description="Helical" evidence="7">
    <location>
        <begin position="420"/>
        <end position="441"/>
    </location>
</feature>
<feature type="compositionally biased region" description="Gly residues" evidence="6">
    <location>
        <begin position="63"/>
        <end position="75"/>
    </location>
</feature>
<evidence type="ECO:0000259" key="8">
    <source>
        <dbReference type="Pfam" id="PF05425"/>
    </source>
</evidence>
<feature type="transmembrane region" description="Helical" evidence="7">
    <location>
        <begin position="388"/>
        <end position="408"/>
    </location>
</feature>
<reference evidence="9 10" key="1">
    <citation type="submission" date="2019-10" db="EMBL/GenBank/DDBJ databases">
        <title>Nonomuraea sp. nov., isolated from Phyllanthus amarus.</title>
        <authorList>
            <person name="Klykleung N."/>
            <person name="Tanasupawat S."/>
        </authorList>
    </citation>
    <scope>NUCLEOTIDE SEQUENCE [LARGE SCALE GENOMIC DNA]</scope>
    <source>
        <strain evidence="9 10">CR1-09</strain>
    </source>
</reference>
<gene>
    <name evidence="9" type="ORF">FH610_012785</name>
</gene>
<feature type="domain" description="Copper resistance protein D" evidence="8">
    <location>
        <begin position="338"/>
        <end position="441"/>
    </location>
</feature>
<comment type="subcellular location">
    <subcellularLocation>
        <location evidence="1">Cell membrane</location>
        <topology evidence="1">Multi-pass membrane protein</topology>
    </subcellularLocation>
</comment>
<name>A0A5N6BWI7_9ACTN</name>
<dbReference type="Proteomes" id="UP000313066">
    <property type="component" value="Unassembled WGS sequence"/>
</dbReference>
<feature type="region of interest" description="Disordered" evidence="6">
    <location>
        <begin position="1"/>
        <end position="120"/>
    </location>
</feature>
<feature type="compositionally biased region" description="Gly residues" evidence="6">
    <location>
        <begin position="33"/>
        <end position="45"/>
    </location>
</feature>
<evidence type="ECO:0000313" key="9">
    <source>
        <dbReference type="EMBL" id="KAB8184801.1"/>
    </source>
</evidence>
<organism evidence="9 10">
    <name type="scientific">Microbispora catharanthi</name>
    <dbReference type="NCBI Taxonomy" id="1712871"/>
    <lineage>
        <taxon>Bacteria</taxon>
        <taxon>Bacillati</taxon>
        <taxon>Actinomycetota</taxon>
        <taxon>Actinomycetes</taxon>
        <taxon>Streptosporangiales</taxon>
        <taxon>Streptosporangiaceae</taxon>
        <taxon>Microbispora</taxon>
    </lineage>
</organism>
<feature type="transmembrane region" description="Helical" evidence="7">
    <location>
        <begin position="349"/>
        <end position="368"/>
    </location>
</feature>
<comment type="caution">
    <text evidence="9">The sequence shown here is derived from an EMBL/GenBank/DDBJ whole genome shotgun (WGS) entry which is preliminary data.</text>
</comment>
<feature type="transmembrane region" description="Helical" evidence="7">
    <location>
        <begin position="312"/>
        <end position="329"/>
    </location>
</feature>
<evidence type="ECO:0000256" key="4">
    <source>
        <dbReference type="ARBA" id="ARBA00022989"/>
    </source>
</evidence>
<dbReference type="PANTHER" id="PTHR34820:SF4">
    <property type="entry name" value="INNER MEMBRANE PROTEIN YEBZ"/>
    <property type="match status" value="1"/>
</dbReference>
<protein>
    <submittedName>
        <fullName evidence="9">Copper resistance protein CopD</fullName>
    </submittedName>
</protein>
<feature type="transmembrane region" description="Helical" evidence="7">
    <location>
        <begin position="246"/>
        <end position="267"/>
    </location>
</feature>
<keyword evidence="10" id="KW-1185">Reference proteome</keyword>
<feature type="compositionally biased region" description="Polar residues" evidence="6">
    <location>
        <begin position="101"/>
        <end position="116"/>
    </location>
</feature>
<evidence type="ECO:0000256" key="7">
    <source>
        <dbReference type="SAM" id="Phobius"/>
    </source>
</evidence>
<evidence type="ECO:0000256" key="2">
    <source>
        <dbReference type="ARBA" id="ARBA00022475"/>
    </source>
</evidence>
<feature type="compositionally biased region" description="Basic residues" evidence="6">
    <location>
        <begin position="76"/>
        <end position="100"/>
    </location>
</feature>
<dbReference type="AlphaFoldDB" id="A0A5N6BWI7"/>
<proteinExistence type="predicted"/>
<keyword evidence="4 7" id="KW-1133">Transmembrane helix</keyword>
<evidence type="ECO:0000256" key="3">
    <source>
        <dbReference type="ARBA" id="ARBA00022692"/>
    </source>
</evidence>
<dbReference type="InterPro" id="IPR032694">
    <property type="entry name" value="CopC/D"/>
</dbReference>